<dbReference type="EMBL" id="JADEYP010000042">
    <property type="protein sequence ID" value="MCA5006703.1"/>
    <property type="molecule type" value="Genomic_DNA"/>
</dbReference>
<evidence type="ECO:0000313" key="1">
    <source>
        <dbReference type="EMBL" id="MCA5006703.1"/>
    </source>
</evidence>
<protein>
    <submittedName>
        <fullName evidence="1">Uncharacterized protein</fullName>
    </submittedName>
</protein>
<reference evidence="1" key="1">
    <citation type="submission" date="2020-10" db="EMBL/GenBank/DDBJ databases">
        <authorList>
            <person name="Lu T."/>
            <person name="Wang Q."/>
            <person name="Han X."/>
        </authorList>
    </citation>
    <scope>NUCLEOTIDE SEQUENCE</scope>
    <source>
        <strain evidence="1">WQ 366</strain>
    </source>
</reference>
<proteinExistence type="predicted"/>
<comment type="caution">
    <text evidence="1">The sequence shown here is derived from an EMBL/GenBank/DDBJ whole genome shotgun (WGS) entry which is preliminary data.</text>
</comment>
<accession>A0ABS7Z931</accession>
<gene>
    <name evidence="1" type="ORF">IPZ78_16300</name>
</gene>
<sequence length="299" mass="35851">MRYLFLLFLSILQFGLFAQNKINHEISKQIKGLKLPYKNLTLRINNRLDSASAYYNIHQAIDKYLANNNYLRTYYCHVRFDSHTDDVFVLFRTRYPEGYWDFSFDYEDEFFPIFIKSSIEDDNVFVNRWLSYLDSCSKVEEYKSEIIRLRKSGVSFALDKHGNFVSSELIINSILLNEFFKNEIKFYPAILNGLSLNVKVELPIPRYFGENFENLKLKVYYEYPHLNNIYFSNELPEVDDDISVVSMVWYYNKWYSPIYHSGNIDKCIELRDKLFSLSNVMIHPYTNSVFERVYFYTLQ</sequence>
<evidence type="ECO:0000313" key="2">
    <source>
        <dbReference type="Proteomes" id="UP001165302"/>
    </source>
</evidence>
<dbReference type="Proteomes" id="UP001165302">
    <property type="component" value="Unassembled WGS sequence"/>
</dbReference>
<organism evidence="1 2">
    <name type="scientific">Sphingobacterium bovistauri</name>
    <dbReference type="NCBI Taxonomy" id="2781959"/>
    <lineage>
        <taxon>Bacteria</taxon>
        <taxon>Pseudomonadati</taxon>
        <taxon>Bacteroidota</taxon>
        <taxon>Sphingobacteriia</taxon>
        <taxon>Sphingobacteriales</taxon>
        <taxon>Sphingobacteriaceae</taxon>
        <taxon>Sphingobacterium</taxon>
    </lineage>
</organism>
<keyword evidence="2" id="KW-1185">Reference proteome</keyword>
<dbReference type="RefSeq" id="WP_225555061.1">
    <property type="nucleotide sequence ID" value="NZ_JADEYP010000042.1"/>
</dbReference>
<name>A0ABS7Z931_9SPHI</name>